<protein>
    <submittedName>
        <fullName evidence="5">Uncharacterized protein</fullName>
    </submittedName>
</protein>
<accession>A0A7D9H7S8</accession>
<dbReference type="InterPro" id="IPR013636">
    <property type="entry name" value="ARMH3_C"/>
</dbReference>
<keyword evidence="6" id="KW-1185">Reference proteome</keyword>
<dbReference type="AlphaFoldDB" id="A0A7D9H7S8"/>
<keyword evidence="2" id="KW-0812">Transmembrane</keyword>
<evidence type="ECO:0000256" key="4">
    <source>
        <dbReference type="ARBA" id="ARBA00023136"/>
    </source>
</evidence>
<organism evidence="5 6">
    <name type="scientific">Paramuricea clavata</name>
    <name type="common">Red gorgonian</name>
    <name type="synonym">Violescent sea-whip</name>
    <dbReference type="NCBI Taxonomy" id="317549"/>
    <lineage>
        <taxon>Eukaryota</taxon>
        <taxon>Metazoa</taxon>
        <taxon>Cnidaria</taxon>
        <taxon>Anthozoa</taxon>
        <taxon>Octocorallia</taxon>
        <taxon>Malacalcyonacea</taxon>
        <taxon>Plexauridae</taxon>
        <taxon>Paramuricea</taxon>
    </lineage>
</organism>
<dbReference type="OrthoDB" id="2012278at2759"/>
<dbReference type="InterPro" id="IPR039868">
    <property type="entry name" value="ARMD3-like"/>
</dbReference>
<keyword evidence="4" id="KW-0472">Membrane</keyword>
<dbReference type="SMART" id="SM01158">
    <property type="entry name" value="DUF1741"/>
    <property type="match status" value="1"/>
</dbReference>
<evidence type="ECO:0000256" key="1">
    <source>
        <dbReference type="ARBA" id="ARBA00004370"/>
    </source>
</evidence>
<dbReference type="Pfam" id="PF08427">
    <property type="entry name" value="ARMH3_C"/>
    <property type="match status" value="1"/>
</dbReference>
<keyword evidence="3" id="KW-1133">Transmembrane helix</keyword>
<name>A0A7D9H7S8_PARCT</name>
<evidence type="ECO:0000313" key="6">
    <source>
        <dbReference type="Proteomes" id="UP001152795"/>
    </source>
</evidence>
<evidence type="ECO:0000256" key="3">
    <source>
        <dbReference type="ARBA" id="ARBA00022989"/>
    </source>
</evidence>
<gene>
    <name evidence="5" type="ORF">PACLA_8A049127</name>
</gene>
<reference evidence="5" key="1">
    <citation type="submission" date="2020-04" db="EMBL/GenBank/DDBJ databases">
        <authorList>
            <person name="Alioto T."/>
            <person name="Alioto T."/>
            <person name="Gomez Garrido J."/>
        </authorList>
    </citation>
    <scope>NUCLEOTIDE SEQUENCE</scope>
    <source>
        <strain evidence="5">A484AB</strain>
    </source>
</reference>
<comment type="subcellular location">
    <subcellularLocation>
        <location evidence="1">Membrane</location>
    </subcellularLocation>
</comment>
<comment type="caution">
    <text evidence="5">The sequence shown here is derived from an EMBL/GenBank/DDBJ whole genome shotgun (WGS) entry which is preliminary data.</text>
</comment>
<dbReference type="PANTHER" id="PTHR13608">
    <property type="entry name" value="ARMADILLO-LIKE HELICAL DOMAIN-CONTAINING PROTEIN 3"/>
    <property type="match status" value="1"/>
</dbReference>
<evidence type="ECO:0000256" key="2">
    <source>
        <dbReference type="ARBA" id="ARBA00022692"/>
    </source>
</evidence>
<dbReference type="EMBL" id="CACRXK020000015">
    <property type="protein sequence ID" value="CAB3976815.1"/>
    <property type="molecule type" value="Genomic_DNA"/>
</dbReference>
<dbReference type="Proteomes" id="UP001152795">
    <property type="component" value="Unassembled WGS sequence"/>
</dbReference>
<proteinExistence type="predicted"/>
<evidence type="ECO:0000313" key="5">
    <source>
        <dbReference type="EMBL" id="CAB3976815.1"/>
    </source>
</evidence>
<dbReference type="GO" id="GO:0005829">
    <property type="term" value="C:cytosol"/>
    <property type="evidence" value="ECO:0007669"/>
    <property type="project" value="TreeGrafter"/>
</dbReference>
<dbReference type="PANTHER" id="PTHR13608:SF3">
    <property type="entry name" value="ARMADILLO-LIKE HELICAL DOMAIN-CONTAINING PROTEIN 3"/>
    <property type="match status" value="1"/>
</dbReference>
<sequence length="718" mass="81147">MYASVASAASFSSQNLSRFDRPINSLKQVRVVEKNTKMSATTPPTSPNRLKLKEKLVGIYDSLLQGKDPGVENHNFWHEFFLLKVNAEYLEALIERMSPSELMAVKGNINLLFAQCCMALQDDYPLKLVNALQTLCTLVRGIYHKKMMDYGFDIINMLVGFDEAESQMKALIENLNAILVGEYPVSLKNLSLKLLLILLTATDNVSQNTIVEYLMINSVFESIVKILASPVARQQHGYEAIMLLTLLVNYRKYEASNPYIVKLSILDDDVALNGLGYVISDVLTEFNRKYRIKAEEPRGGILSSLSSMVGSMFVSEESRTLDIGVNNMVLLALYEAVHLNRHFFTVLSHVTTPNTHSATPPLSPTSPIPVVDRPTHVHVHDESVAQQASNLLVTFLTYSSIVLVNIRGDDGASHAKLCFIILTCIAEDQYANAFLHDTNITFSVPLYKVHMHHRSGYADPTTPSRPLACALLDLMVEFIVGHMTKNLQTDLYSKAFGVIHRTLCYQKRCRVRLSYSWNNLWTALMNFLKFILTNETNLLPKVNIFHLASKVVSIFNLFITYGDTFLPSPTCYDELYYEIIRVHQIFDNLYSMALRYSSSTNGTDNKHNKHSANTLAGSLVNIRAIINHFSPKIDSWAAVNHLSSLTSEQVLDVIRENYDTLTLKLQENLDNYEKYVEKPKESSFFTQLVRNITADVRKSIAVTNLEQFTLLQEFSSIR</sequence>
<dbReference type="GO" id="GO:0016020">
    <property type="term" value="C:membrane"/>
    <property type="evidence" value="ECO:0007669"/>
    <property type="project" value="UniProtKB-SubCell"/>
</dbReference>